<name>A0A9Q5BZC3_STRSU</name>
<evidence type="ECO:0000313" key="2">
    <source>
        <dbReference type="Proteomes" id="UP000748881"/>
    </source>
</evidence>
<dbReference type="EMBL" id="JABLKP010000025">
    <property type="protein sequence ID" value="NQP84169.1"/>
    <property type="molecule type" value="Genomic_DNA"/>
</dbReference>
<evidence type="ECO:0000313" key="1">
    <source>
        <dbReference type="EMBL" id="NQP84169.1"/>
    </source>
</evidence>
<sequence length="106" mass="12143">MRINDVLLQSVSLFGSRFIAVKSMTEIRDKEQQLTGYRVNISLQDPDSPFYLELISVKISNLNPTISYQEMLSNKTREVLLENFTCGQYKENLYFSATNILPATAK</sequence>
<accession>A0A9Q5BZC3</accession>
<dbReference type="Proteomes" id="UP000748881">
    <property type="component" value="Unassembled WGS sequence"/>
</dbReference>
<proteinExistence type="predicted"/>
<gene>
    <name evidence="1" type="ORF">HO898_10740</name>
</gene>
<organism evidence="1 2">
    <name type="scientific">Streptococcus suis</name>
    <dbReference type="NCBI Taxonomy" id="1307"/>
    <lineage>
        <taxon>Bacteria</taxon>
        <taxon>Bacillati</taxon>
        <taxon>Bacillota</taxon>
        <taxon>Bacilli</taxon>
        <taxon>Lactobacillales</taxon>
        <taxon>Streptococcaceae</taxon>
        <taxon>Streptococcus</taxon>
    </lineage>
</organism>
<reference evidence="1" key="1">
    <citation type="submission" date="2020-05" db="EMBL/GenBank/DDBJ databases">
        <title>Linking phenotype, genotype and ecology: antimicrobial resistance in the zoonotic pathogen Streptococcus suis.</title>
        <authorList>
            <person name="Hadjirin N.F."/>
            <person name="Miller E.L."/>
            <person name="Murray G.R."/>
            <person name="Yen P.L.K."/>
            <person name="Phuc H.D."/>
            <person name="Wileman T.M."/>
            <person name="Hernandez-Garcia J."/>
            <person name="Williamson S.M."/>
            <person name="Parkhill J."/>
            <person name="Maskell D.J."/>
            <person name="Zhou R."/>
            <person name="Fittipaldi N."/>
            <person name="Gottschalk M."/>
            <person name="Tucker A.D.W."/>
            <person name="Hoa N.T."/>
            <person name="Welch J."/>
            <person name="Weinert L.A."/>
        </authorList>
    </citation>
    <scope>NUCLEOTIDE SEQUENCE</scope>
    <source>
        <strain evidence="1">TMW_SS111</strain>
    </source>
</reference>
<dbReference type="AlphaFoldDB" id="A0A9Q5BZC3"/>
<comment type="caution">
    <text evidence="1">The sequence shown here is derived from an EMBL/GenBank/DDBJ whole genome shotgun (WGS) entry which is preliminary data.</text>
</comment>
<protein>
    <submittedName>
        <fullName evidence="1">Uncharacterized protein</fullName>
    </submittedName>
</protein>